<evidence type="ECO:0000256" key="1">
    <source>
        <dbReference type="SAM" id="MobiDB-lite"/>
    </source>
</evidence>
<protein>
    <submittedName>
        <fullName evidence="2">Uncharacterized protein</fullName>
    </submittedName>
</protein>
<name>A0ABY7HKJ2_9GAMM</name>
<organism evidence="2 3">
    <name type="scientific">Rouxiella chamberiensis</name>
    <dbReference type="NCBI Taxonomy" id="1513468"/>
    <lineage>
        <taxon>Bacteria</taxon>
        <taxon>Pseudomonadati</taxon>
        <taxon>Pseudomonadota</taxon>
        <taxon>Gammaproteobacteria</taxon>
        <taxon>Enterobacterales</taxon>
        <taxon>Yersiniaceae</taxon>
        <taxon>Rouxiella</taxon>
    </lineage>
</organism>
<dbReference type="RefSeq" id="WP_269127553.1">
    <property type="nucleotide sequence ID" value="NZ_CP114058.1"/>
</dbReference>
<dbReference type="Proteomes" id="UP001164712">
    <property type="component" value="Chromosome"/>
</dbReference>
<dbReference type="EMBL" id="CP114058">
    <property type="protein sequence ID" value="WAS99834.1"/>
    <property type="molecule type" value="Genomic_DNA"/>
</dbReference>
<keyword evidence="3" id="KW-1185">Reference proteome</keyword>
<accession>A0ABY7HKJ2</accession>
<evidence type="ECO:0000313" key="3">
    <source>
        <dbReference type="Proteomes" id="UP001164712"/>
    </source>
</evidence>
<feature type="region of interest" description="Disordered" evidence="1">
    <location>
        <begin position="214"/>
        <end position="239"/>
    </location>
</feature>
<proteinExistence type="predicted"/>
<sequence>MSKITSSDSIAIGIQARQLNFKSARQRQQHWLNEKIAKVKNNPSMQGGKRAPQRVTLRPTQAVSCMAAIMLIAQVASGVTRRSHTLSSQPGRKNRPIMLPAGNNPSAPRTAAQRSDLTNVARCKTPGHRSNNITSKAVATPRVSRKMPNYARGIIRSKRNYYMAGKNKGFGFNRQRTDKNIPRSDAIPPITYDQDSLYTLPLAASRHINVTTPCQLSSSKTTGTGPVTGNNPLEDDTQENGTAMDIWDITTLDLGEQIMEYYLLANKTENIRLLGLNALWVGHQKIDSQSVLDAYLKMFKIETVDNRLTFELDPYEVEILLKTLLNEPLFEYSRHQLLSRIRALFNIQQWLGALFVTALNALDQELIHRAIIAFNLSLTRETKISHLKILQRRELQKFDDLHAGVIPNDTAFRQLTSIQLFALKHLFNSTLQASFPMVDFAAHNGVQGIRNNQVDIFENFRIFSPEGFLLNYGAACATTFGLKSSIYQQPQLLQYIAIRTLLDVTPEHWPALTTPLFLKYFENYPDEIEDTITSSFKPTVLGYILLMSDLVSSYTKSYELVNAFSEFSDDVNLLTRENYSAEKLDEITQKLNDRVIEYCLYNLLSLSRVERKNIEIAINEVDSTVKISKLKLNRGVGEGNKPIIVGSLLTIQNADDIITQAYLLSPSIISTYLISPGIIRIPHAVYTAHSPQQMVMQQQNYFMNIFTSMNDASKERAHSNFTLTESQTLHTEQSAEDIWISHVANFTVGDLKGIKAAGGKLSEAFTAPDQNLTPHHFSQLKEVIISLASFIPFSSCIWAAIDVTEPTKLAAHANLTSNAGKETSVDLGLNSLGCAADFVNLGSTTAFKDMVKAIGNIRNGFIRKLFASAGGKHGAEAASGKAAKTDKVIPLDELKHHSVFSRYIDKAAKRKPQFLEVIALNNLPENHRYFGTLYNSPDASLTIVFSVDGRQKMYAYDKQSQRFMRKSARYEHEHRGESIINANIALKFERFTTEPTYFSQYYQSVLEEVQLQRLEGYGFTLSEFETLYPGYAPLKDRPNVYGKNEADPLFLEHGEVYLRMLKAADHGVLKVVAENAPVDLHLDTVFDSQGQLHIVDNYLSKLTSSELAVEHAVRQYRNHPPLFPGDIILARISPPAGNNLRVNGVALANYHHANQVVIALKDSAGLHYRLGPDERGDFVPLPDEGNEGGNFPCRTLRAIDSGVAGCSHGHSPAASLSTEKAQRLEDLTTLHKAKLDYMNRVPASWDVMTALQRLDRLEQDPVKLGMVNHYCEERGIIDAVKYDFEYVKDRLNLLSTLDVGRFHDNFGGLTSQALTDIATLWREASYRFRNEGKSAESSLANEMAEIADALSQAKTKASAEQYHDYFSLKSDYWKKYKRAEKNIADALWKGQVAKGRKSTSLLKSTPFLTFKNHEEKLFYSPEEQWFGKSYGLASTRHFKNKYPVQSAFVSDAVKQVNLIAQKFSARASSFWNDFFQFSHIDPTRLSQSTKDYILKKFNKVSKAALRLNDKNIVPFEEVSRKAIPLSLGNAFQKEALIFDSNLFGFAADGDAKIYFGVNAFNTGENLFNTAIHETAHGHGGKKLGSVEIYFRDGEHFLSSSRPDSPVKRGEILAGSERAFNYFITRDSRCFRAFVHKLKGSLEEEMSDITQLISQLEVRTTSINIFSKNSRTLTTLEEETLGTLTRRGKVIRELLNRIELAPTVFHYVDNVSKKLGQTLTRFLFALGNEEHRVNVLVMNPDFFSAFMQFVAFAPLRVARQAKNATTVAAGHLQGLNENESTRLASEIVSHLGGFLLNESHDICRPKNNASQFMIRLFPAGWKIYN</sequence>
<feature type="region of interest" description="Disordered" evidence="1">
    <location>
        <begin position="79"/>
        <end position="115"/>
    </location>
</feature>
<feature type="compositionally biased region" description="Low complexity" evidence="1">
    <location>
        <begin position="221"/>
        <end position="232"/>
    </location>
</feature>
<gene>
    <name evidence="2" type="ORF">O1V66_12110</name>
</gene>
<evidence type="ECO:0000313" key="2">
    <source>
        <dbReference type="EMBL" id="WAS99834.1"/>
    </source>
</evidence>
<feature type="compositionally biased region" description="Polar residues" evidence="1">
    <location>
        <begin position="103"/>
        <end position="115"/>
    </location>
</feature>
<reference evidence="2" key="1">
    <citation type="submission" date="2022-12" db="EMBL/GenBank/DDBJ databases">
        <title>Complete genome sequence of an Australian strain of Rouxiella badensis DAR84756 and resolution of the R. badensis DSM100043 and R. chamberiensis DSM28324 genomes.</title>
        <authorList>
            <person name="Paul S."/>
            <person name="Anderson P.J."/>
            <person name="Maynard G."/>
            <person name="Dyall-Smith M."/>
            <person name="Kudinha T."/>
        </authorList>
    </citation>
    <scope>NUCLEOTIDE SEQUENCE</scope>
    <source>
        <strain evidence="2">DSM 28324</strain>
    </source>
</reference>